<dbReference type="STRING" id="1867956.BJF95_18280"/>
<dbReference type="GO" id="GO:1904680">
    <property type="term" value="F:peptide transmembrane transporter activity"/>
    <property type="evidence" value="ECO:0007669"/>
    <property type="project" value="TreeGrafter"/>
</dbReference>
<dbReference type="CDD" id="cd08497">
    <property type="entry name" value="MbnE-like"/>
    <property type="match status" value="1"/>
</dbReference>
<accession>A0A1Q8ZT63</accession>
<reference evidence="6 7" key="1">
    <citation type="submission" date="2016-09" db="EMBL/GenBank/DDBJ databases">
        <title>Rhizobium oryziradicis sp. nov., isolated from the root of rice.</title>
        <authorList>
            <person name="Zhao J."/>
            <person name="Zhang X."/>
        </authorList>
    </citation>
    <scope>NUCLEOTIDE SEQUENCE [LARGE SCALE GENOMIC DNA]</scope>
    <source>
        <strain evidence="6 7">N19</strain>
    </source>
</reference>
<dbReference type="Pfam" id="PF00496">
    <property type="entry name" value="SBP_bac_5"/>
    <property type="match status" value="1"/>
</dbReference>
<comment type="caution">
    <text evidence="6">The sequence shown here is derived from an EMBL/GenBank/DDBJ whole genome shotgun (WGS) entry which is preliminary data.</text>
</comment>
<sequence>MAVMRLGAGFLALLLSVFVSPVTAQELQWRHAIGIIEAPKYPQGFAHFNYVNVNAPKAGELKLSAEGTYDSFNPVVGKGQLAAGLVPRLSLVTETLLKPSMDEDGTSYGLLAEAVAYPDDYSFAKFRLRPDAKWADGQPVTPEDVVFSFEKFKELNPMYTSYYSHVLKAEKTGEREVTFTFDQKGNKELPAIVGEIDIVPKHWWEANGPDGKPRDIAKTTLEPIMGSGPYRIAAFSPGASVRYELRDDYWGKNLNVNIGYNNFKTVNYTYFNDDNVEFEAFRAGNIDYWYETKAAHWATAFDFPGVKDGHVIREELPNPFRTTGIMQAMVPNMRRPIFKDERVRKALSYAFDFEELNRTVFYNSYKRVNSFFWGTELASSGLPKDKELAILEGLKDEVPKEVFTQPFENPVGGTPEKQRDNLRKAVGLLKQAGYDLRGNKMVNVATGEPLKFEILLPNPTLEVVAVPYANSLRKIGIEASIRTVDSSQYINRLRSFDYDMTWTVWAQTRNPGNEQRQYWGSTSVNKEGSRNYAGIADPAIDKLIDMVIFAKSRDDLVASTRALDRVLLAHHYVVPMYYGSTARLAYWSRLTRPADLPTYSTGFPDIWWSKTSLQ</sequence>
<gene>
    <name evidence="6" type="ORF">BJF95_18280</name>
</gene>
<feature type="domain" description="Solute-binding protein family 5" evidence="5">
    <location>
        <begin position="109"/>
        <end position="523"/>
    </location>
</feature>
<dbReference type="GO" id="GO:0042884">
    <property type="term" value="P:microcin transport"/>
    <property type="evidence" value="ECO:0007669"/>
    <property type="project" value="TreeGrafter"/>
</dbReference>
<dbReference type="InterPro" id="IPR039424">
    <property type="entry name" value="SBP_5"/>
</dbReference>
<feature type="signal peptide" evidence="4">
    <location>
        <begin position="1"/>
        <end position="24"/>
    </location>
</feature>
<keyword evidence="3 4" id="KW-0732">Signal</keyword>
<evidence type="ECO:0000256" key="3">
    <source>
        <dbReference type="ARBA" id="ARBA00022729"/>
    </source>
</evidence>
<evidence type="ECO:0000256" key="4">
    <source>
        <dbReference type="SAM" id="SignalP"/>
    </source>
</evidence>
<keyword evidence="7" id="KW-1185">Reference proteome</keyword>
<dbReference type="InterPro" id="IPR000914">
    <property type="entry name" value="SBP_5_dom"/>
</dbReference>
<dbReference type="RefSeq" id="WP_075639176.1">
    <property type="nucleotide sequence ID" value="NZ_MKIM01000025.1"/>
</dbReference>
<dbReference type="PANTHER" id="PTHR30290">
    <property type="entry name" value="PERIPLASMIC BINDING COMPONENT OF ABC TRANSPORTER"/>
    <property type="match status" value="1"/>
</dbReference>
<dbReference type="Proteomes" id="UP000186894">
    <property type="component" value="Unassembled WGS sequence"/>
</dbReference>
<evidence type="ECO:0000256" key="2">
    <source>
        <dbReference type="ARBA" id="ARBA00005695"/>
    </source>
</evidence>
<comment type="similarity">
    <text evidence="2">Belongs to the bacterial solute-binding protein 5 family.</text>
</comment>
<comment type="subcellular location">
    <subcellularLocation>
        <location evidence="1">Periplasm</location>
    </subcellularLocation>
</comment>
<dbReference type="GO" id="GO:0030288">
    <property type="term" value="C:outer membrane-bounded periplasmic space"/>
    <property type="evidence" value="ECO:0007669"/>
    <property type="project" value="TreeGrafter"/>
</dbReference>
<name>A0A1Q8ZT63_9HYPH</name>
<dbReference type="GO" id="GO:0015833">
    <property type="term" value="P:peptide transport"/>
    <property type="evidence" value="ECO:0007669"/>
    <property type="project" value="TreeGrafter"/>
</dbReference>
<dbReference type="AlphaFoldDB" id="A0A1Q8ZT63"/>
<proteinExistence type="inferred from homology"/>
<protein>
    <recommendedName>
        <fullName evidence="5">Solute-binding protein family 5 domain-containing protein</fullName>
    </recommendedName>
</protein>
<feature type="chain" id="PRO_5013271622" description="Solute-binding protein family 5 domain-containing protein" evidence="4">
    <location>
        <begin position="25"/>
        <end position="614"/>
    </location>
</feature>
<dbReference type="PANTHER" id="PTHR30290:SF64">
    <property type="entry name" value="ABC TRANSPORTER PERIPLASMIC BINDING PROTEIN"/>
    <property type="match status" value="1"/>
</dbReference>
<dbReference type="GO" id="GO:0043190">
    <property type="term" value="C:ATP-binding cassette (ABC) transporter complex"/>
    <property type="evidence" value="ECO:0007669"/>
    <property type="project" value="InterPro"/>
</dbReference>
<evidence type="ECO:0000256" key="1">
    <source>
        <dbReference type="ARBA" id="ARBA00004418"/>
    </source>
</evidence>
<evidence type="ECO:0000259" key="5">
    <source>
        <dbReference type="Pfam" id="PF00496"/>
    </source>
</evidence>
<evidence type="ECO:0000313" key="7">
    <source>
        <dbReference type="Proteomes" id="UP000186894"/>
    </source>
</evidence>
<dbReference type="SUPFAM" id="SSF53850">
    <property type="entry name" value="Periplasmic binding protein-like II"/>
    <property type="match status" value="1"/>
</dbReference>
<dbReference type="EMBL" id="MKIM01000025">
    <property type="protein sequence ID" value="OLP45263.1"/>
    <property type="molecule type" value="Genomic_DNA"/>
</dbReference>
<dbReference type="OrthoDB" id="9803988at2"/>
<dbReference type="Gene3D" id="3.40.190.10">
    <property type="entry name" value="Periplasmic binding protein-like II"/>
    <property type="match status" value="1"/>
</dbReference>
<dbReference type="Gene3D" id="3.10.105.10">
    <property type="entry name" value="Dipeptide-binding Protein, Domain 3"/>
    <property type="match status" value="1"/>
</dbReference>
<organism evidence="6 7">
    <name type="scientific">Rhizobium oryziradicis</name>
    <dbReference type="NCBI Taxonomy" id="1867956"/>
    <lineage>
        <taxon>Bacteria</taxon>
        <taxon>Pseudomonadati</taxon>
        <taxon>Pseudomonadota</taxon>
        <taxon>Alphaproteobacteria</taxon>
        <taxon>Hyphomicrobiales</taxon>
        <taxon>Rhizobiaceae</taxon>
        <taxon>Rhizobium/Agrobacterium group</taxon>
        <taxon>Rhizobium</taxon>
    </lineage>
</organism>
<dbReference type="PIRSF" id="PIRSF002741">
    <property type="entry name" value="MppA"/>
    <property type="match status" value="1"/>
</dbReference>
<dbReference type="InterPro" id="IPR030678">
    <property type="entry name" value="Peptide/Ni-bd"/>
</dbReference>
<evidence type="ECO:0000313" key="6">
    <source>
        <dbReference type="EMBL" id="OLP45263.1"/>
    </source>
</evidence>